<sequence>MRRKFLLACKGKMRGNFLGGADMRVLEISCMVEKAGSDSLFFHVSIKYEGQVARVASGAGQDAQVLVQTRTGTDGSGACRSSTPMPWRTGLVHVWEHAVVQHWSPGRARIAGRMQSLALGARHEDRGSVMVHGTGTTCTAGRRWEHARRLSMRGCWHWLATALVGCWWLPATSFGGGD</sequence>
<gene>
    <name evidence="2" type="ORF">STAS_18103</name>
</gene>
<dbReference type="EMBL" id="BKCP01006072">
    <property type="protein sequence ID" value="GER41381.1"/>
    <property type="molecule type" value="Genomic_DNA"/>
</dbReference>
<evidence type="ECO:0000313" key="2">
    <source>
        <dbReference type="EMBL" id="GER41381.1"/>
    </source>
</evidence>
<dbReference type="GO" id="GO:0016746">
    <property type="term" value="F:acyltransferase activity"/>
    <property type="evidence" value="ECO:0007669"/>
    <property type="project" value="UniProtKB-KW"/>
</dbReference>
<evidence type="ECO:0000256" key="1">
    <source>
        <dbReference type="SAM" id="Phobius"/>
    </source>
</evidence>
<reference evidence="3" key="1">
    <citation type="journal article" date="2019" name="Curr. Biol.">
        <title>Genome Sequence of Striga asiatica Provides Insight into the Evolution of Plant Parasitism.</title>
        <authorList>
            <person name="Yoshida S."/>
            <person name="Kim S."/>
            <person name="Wafula E.K."/>
            <person name="Tanskanen J."/>
            <person name="Kim Y.M."/>
            <person name="Honaas L."/>
            <person name="Yang Z."/>
            <person name="Spallek T."/>
            <person name="Conn C.E."/>
            <person name="Ichihashi Y."/>
            <person name="Cheong K."/>
            <person name="Cui S."/>
            <person name="Der J.P."/>
            <person name="Gundlach H."/>
            <person name="Jiao Y."/>
            <person name="Hori C."/>
            <person name="Ishida J.K."/>
            <person name="Kasahara H."/>
            <person name="Kiba T."/>
            <person name="Kim M.S."/>
            <person name="Koo N."/>
            <person name="Laohavisit A."/>
            <person name="Lee Y.H."/>
            <person name="Lumba S."/>
            <person name="McCourt P."/>
            <person name="Mortimer J.C."/>
            <person name="Mutuku J.M."/>
            <person name="Nomura T."/>
            <person name="Sasaki-Sekimoto Y."/>
            <person name="Seto Y."/>
            <person name="Wang Y."/>
            <person name="Wakatake T."/>
            <person name="Sakakibara H."/>
            <person name="Demura T."/>
            <person name="Yamaguchi S."/>
            <person name="Yoneyama K."/>
            <person name="Manabe R.I."/>
            <person name="Nelson D.C."/>
            <person name="Schulman A.H."/>
            <person name="Timko M.P."/>
            <person name="dePamphilis C.W."/>
            <person name="Choi D."/>
            <person name="Shirasu K."/>
        </authorList>
    </citation>
    <scope>NUCLEOTIDE SEQUENCE [LARGE SCALE GENOMIC DNA]</scope>
    <source>
        <strain evidence="3">cv. UVA1</strain>
    </source>
</reference>
<feature type="transmembrane region" description="Helical" evidence="1">
    <location>
        <begin position="150"/>
        <end position="170"/>
    </location>
</feature>
<dbReference type="AlphaFoldDB" id="A0A5A7QBH6"/>
<keyword evidence="2" id="KW-0012">Acyltransferase</keyword>
<organism evidence="2 3">
    <name type="scientific">Striga asiatica</name>
    <name type="common">Asiatic witchweed</name>
    <name type="synonym">Buchnera asiatica</name>
    <dbReference type="NCBI Taxonomy" id="4170"/>
    <lineage>
        <taxon>Eukaryota</taxon>
        <taxon>Viridiplantae</taxon>
        <taxon>Streptophyta</taxon>
        <taxon>Embryophyta</taxon>
        <taxon>Tracheophyta</taxon>
        <taxon>Spermatophyta</taxon>
        <taxon>Magnoliopsida</taxon>
        <taxon>eudicotyledons</taxon>
        <taxon>Gunneridae</taxon>
        <taxon>Pentapetalae</taxon>
        <taxon>asterids</taxon>
        <taxon>lamiids</taxon>
        <taxon>Lamiales</taxon>
        <taxon>Orobanchaceae</taxon>
        <taxon>Buchnereae</taxon>
        <taxon>Striga</taxon>
    </lineage>
</organism>
<proteinExistence type="predicted"/>
<keyword evidence="1" id="KW-0812">Transmembrane</keyword>
<keyword evidence="1" id="KW-1133">Transmembrane helix</keyword>
<protein>
    <submittedName>
        <fullName evidence="2">UDP-3-O-acylglucosamine N-acyltransferase</fullName>
    </submittedName>
</protein>
<keyword evidence="3" id="KW-1185">Reference proteome</keyword>
<accession>A0A5A7QBH6</accession>
<keyword evidence="1" id="KW-0472">Membrane</keyword>
<dbReference type="Proteomes" id="UP000325081">
    <property type="component" value="Unassembled WGS sequence"/>
</dbReference>
<evidence type="ECO:0000313" key="3">
    <source>
        <dbReference type="Proteomes" id="UP000325081"/>
    </source>
</evidence>
<keyword evidence="2" id="KW-0808">Transferase</keyword>
<comment type="caution">
    <text evidence="2">The sequence shown here is derived from an EMBL/GenBank/DDBJ whole genome shotgun (WGS) entry which is preliminary data.</text>
</comment>
<name>A0A5A7QBH6_STRAF</name>